<dbReference type="RefSeq" id="WP_138647173.1">
    <property type="nucleotide sequence ID" value="NZ_VCKW01000121.1"/>
</dbReference>
<dbReference type="Gene3D" id="3.40.50.720">
    <property type="entry name" value="NAD(P)-binding Rossmann-like Domain"/>
    <property type="match status" value="1"/>
</dbReference>
<comment type="caution">
    <text evidence="3">The sequence shown here is derived from an EMBL/GenBank/DDBJ whole genome shotgun (WGS) entry which is preliminary data.</text>
</comment>
<dbReference type="PANTHER" id="PTHR48079">
    <property type="entry name" value="PROTEIN YEEZ"/>
    <property type="match status" value="1"/>
</dbReference>
<dbReference type="InterPro" id="IPR001509">
    <property type="entry name" value="Epimerase_deHydtase"/>
</dbReference>
<dbReference type="InterPro" id="IPR036291">
    <property type="entry name" value="NAD(P)-bd_dom_sf"/>
</dbReference>
<sequence length="538" mass="57005">MRVFVSGASGFVGSYTVGALLAAGHRPRALVRDPGRTTKVLETIGVAAEDVELLPGDMLDAGAVSEALDGCDAAIHSAAAIGVTGARSGVGGGSPDLVDVNVRGTRNVVGGAVARGLSPVVHVSTVAVFVPPSARVITAGGALASPRTGYGRSKLAAERYVRGLQDGGAPVTILYPGGVCGPHQPRLDALMEGLAAALGKVWPLPGGGVSVIDVRDLGEALARSVGAGQPPSRWVLGGHYLTWPQYADLCDRLAGVRCRRVRVPSRLMLGLGSALDAAKRVRDFDYPLTRDAAEFMVTLVPTDDRPVLDALDLTLRPVEETVADALRWLAESGHLHPRRAGRLANPGPPRSLPPTPSRTEERPMPTLVQRAFGPLFQRISGAEWFSRVGPKVVPPIDRTLHRLTGGRFLLGQLLVPSLVLTTTGAVSGLPRRTPLACLPDPATDPATGAATGAATDGGWYVVGSNFGREKHPAWTGNLLKHPEAEVSFQGRTIPVTAHLLDDDERTAIWPRLIAVWPVYDRYVERTTRQLRVFRLTPR</sequence>
<evidence type="ECO:0000313" key="4">
    <source>
        <dbReference type="Proteomes" id="UP000309174"/>
    </source>
</evidence>
<dbReference type="InterPro" id="IPR004378">
    <property type="entry name" value="F420H2_quin_Rdtase"/>
</dbReference>
<dbReference type="Pfam" id="PF01370">
    <property type="entry name" value="Epimerase"/>
    <property type="match status" value="1"/>
</dbReference>
<dbReference type="AlphaFoldDB" id="A0A5C4J7W9"/>
<evidence type="ECO:0000259" key="2">
    <source>
        <dbReference type="Pfam" id="PF01370"/>
    </source>
</evidence>
<evidence type="ECO:0000256" key="1">
    <source>
        <dbReference type="SAM" id="MobiDB-lite"/>
    </source>
</evidence>
<evidence type="ECO:0000313" key="3">
    <source>
        <dbReference type="EMBL" id="TMQ95174.1"/>
    </source>
</evidence>
<organism evidence="3 4">
    <name type="scientific">Actinomadura soli</name>
    <dbReference type="NCBI Taxonomy" id="2508997"/>
    <lineage>
        <taxon>Bacteria</taxon>
        <taxon>Bacillati</taxon>
        <taxon>Actinomycetota</taxon>
        <taxon>Actinomycetes</taxon>
        <taxon>Streptosporangiales</taxon>
        <taxon>Thermomonosporaceae</taxon>
        <taxon>Actinomadura</taxon>
    </lineage>
</organism>
<dbReference type="Gene3D" id="2.30.110.10">
    <property type="entry name" value="Electron Transport, Fmn-binding Protein, Chain A"/>
    <property type="match status" value="1"/>
</dbReference>
<dbReference type="InterPro" id="IPR012349">
    <property type="entry name" value="Split_barrel_FMN-bd"/>
</dbReference>
<feature type="region of interest" description="Disordered" evidence="1">
    <location>
        <begin position="338"/>
        <end position="362"/>
    </location>
</feature>
<gene>
    <name evidence="3" type="ORF">ETD83_22740</name>
</gene>
<dbReference type="Pfam" id="PF04075">
    <property type="entry name" value="F420H2_quin_red"/>
    <property type="match status" value="1"/>
</dbReference>
<feature type="domain" description="NAD-dependent epimerase/dehydratase" evidence="2">
    <location>
        <begin position="3"/>
        <end position="227"/>
    </location>
</feature>
<keyword evidence="4" id="KW-1185">Reference proteome</keyword>
<dbReference type="GO" id="GO:0005737">
    <property type="term" value="C:cytoplasm"/>
    <property type="evidence" value="ECO:0007669"/>
    <property type="project" value="TreeGrafter"/>
</dbReference>
<protein>
    <submittedName>
        <fullName evidence="3">Nitroreductase family deazaflavin-dependent oxidoreductase</fullName>
    </submittedName>
</protein>
<feature type="compositionally biased region" description="Pro residues" evidence="1">
    <location>
        <begin position="346"/>
        <end position="356"/>
    </location>
</feature>
<dbReference type="InterPro" id="IPR051783">
    <property type="entry name" value="NAD(P)-dependent_oxidoreduct"/>
</dbReference>
<dbReference type="EMBL" id="VCKW01000121">
    <property type="protein sequence ID" value="TMQ95174.1"/>
    <property type="molecule type" value="Genomic_DNA"/>
</dbReference>
<dbReference type="NCBIfam" id="TIGR00026">
    <property type="entry name" value="hi_GC_TIGR00026"/>
    <property type="match status" value="1"/>
</dbReference>
<dbReference type="PANTHER" id="PTHR48079:SF6">
    <property type="entry name" value="NAD(P)-BINDING DOMAIN-CONTAINING PROTEIN-RELATED"/>
    <property type="match status" value="1"/>
</dbReference>
<dbReference type="OrthoDB" id="5491199at2"/>
<dbReference type="Proteomes" id="UP000309174">
    <property type="component" value="Unassembled WGS sequence"/>
</dbReference>
<reference evidence="3 4" key="1">
    <citation type="submission" date="2019-05" db="EMBL/GenBank/DDBJ databases">
        <title>Draft genome sequence of Actinomadura sp. 14C53.</title>
        <authorList>
            <person name="Saricaoglu S."/>
            <person name="Isik K."/>
        </authorList>
    </citation>
    <scope>NUCLEOTIDE SEQUENCE [LARGE SCALE GENOMIC DNA]</scope>
    <source>
        <strain evidence="3 4">14C53</strain>
    </source>
</reference>
<accession>A0A5C4J7W9</accession>
<dbReference type="SUPFAM" id="SSF51735">
    <property type="entry name" value="NAD(P)-binding Rossmann-fold domains"/>
    <property type="match status" value="1"/>
</dbReference>
<name>A0A5C4J7W9_9ACTN</name>
<proteinExistence type="predicted"/>
<dbReference type="GO" id="GO:0004029">
    <property type="term" value="F:aldehyde dehydrogenase (NAD+) activity"/>
    <property type="evidence" value="ECO:0007669"/>
    <property type="project" value="TreeGrafter"/>
</dbReference>